<keyword evidence="6 10" id="KW-0119">Carbohydrate metabolism</keyword>
<keyword evidence="3" id="KW-0858">Xylan degradation</keyword>
<dbReference type="PRINTS" id="PR00134">
    <property type="entry name" value="GLHYDRLASE10"/>
</dbReference>
<feature type="active site" description="Nucleophile" evidence="9">
    <location>
        <position position="264"/>
    </location>
</feature>
<dbReference type="Gene3D" id="3.20.20.80">
    <property type="entry name" value="Glycosidases"/>
    <property type="match status" value="1"/>
</dbReference>
<dbReference type="PROSITE" id="PS00591">
    <property type="entry name" value="GH10_1"/>
    <property type="match status" value="1"/>
</dbReference>
<dbReference type="SMART" id="SM00633">
    <property type="entry name" value="Glyco_10"/>
    <property type="match status" value="1"/>
</dbReference>
<dbReference type="InterPro" id="IPR044846">
    <property type="entry name" value="GH10"/>
</dbReference>
<gene>
    <name evidence="14" type="ORF">QWM81_27025</name>
</gene>
<dbReference type="PANTHER" id="PTHR31490">
    <property type="entry name" value="GLYCOSYL HYDROLASE"/>
    <property type="match status" value="1"/>
</dbReference>
<dbReference type="SUPFAM" id="SSF49384">
    <property type="entry name" value="Carbohydrate-binding domain"/>
    <property type="match status" value="1"/>
</dbReference>
<evidence type="ECO:0000256" key="1">
    <source>
        <dbReference type="ARBA" id="ARBA00000681"/>
    </source>
</evidence>
<dbReference type="InterPro" id="IPR017853">
    <property type="entry name" value="GH"/>
</dbReference>
<comment type="similarity">
    <text evidence="2 10">Belongs to the glycosyl hydrolase 10 (cellulase F) family.</text>
</comment>
<organism evidence="14 15">
    <name type="scientific">Streptomyces ficellus</name>
    <dbReference type="NCBI Taxonomy" id="1977088"/>
    <lineage>
        <taxon>Bacteria</taxon>
        <taxon>Bacillati</taxon>
        <taxon>Actinomycetota</taxon>
        <taxon>Actinomycetes</taxon>
        <taxon>Kitasatosporales</taxon>
        <taxon>Streptomycetaceae</taxon>
        <taxon>Streptomyces</taxon>
    </lineage>
</organism>
<dbReference type="EMBL" id="JAUEPL010000056">
    <property type="protein sequence ID" value="MDN3297625.1"/>
    <property type="molecule type" value="Genomic_DNA"/>
</dbReference>
<dbReference type="Gene3D" id="2.60.40.290">
    <property type="match status" value="1"/>
</dbReference>
<dbReference type="Proteomes" id="UP001174050">
    <property type="component" value="Unassembled WGS sequence"/>
</dbReference>
<proteinExistence type="inferred from homology"/>
<dbReference type="SMART" id="SM00637">
    <property type="entry name" value="CBD_II"/>
    <property type="match status" value="1"/>
</dbReference>
<dbReference type="PROSITE" id="PS51760">
    <property type="entry name" value="GH10_2"/>
    <property type="match status" value="1"/>
</dbReference>
<dbReference type="PANTHER" id="PTHR31490:SF88">
    <property type="entry name" value="BETA-XYLANASE"/>
    <property type="match status" value="1"/>
</dbReference>
<evidence type="ECO:0000259" key="13">
    <source>
        <dbReference type="PROSITE" id="PS51760"/>
    </source>
</evidence>
<protein>
    <recommendedName>
        <fullName evidence="10">Beta-xylanase</fullName>
        <ecNumber evidence="10">3.2.1.8</ecNumber>
    </recommendedName>
</protein>
<dbReference type="PROSITE" id="PS51173">
    <property type="entry name" value="CBM2"/>
    <property type="match status" value="1"/>
</dbReference>
<evidence type="ECO:0000256" key="8">
    <source>
        <dbReference type="ARBA" id="ARBA00023326"/>
    </source>
</evidence>
<dbReference type="InterPro" id="IPR031158">
    <property type="entry name" value="GH10_AS"/>
</dbReference>
<accession>A0ABT7ZDW9</accession>
<evidence type="ECO:0000313" key="14">
    <source>
        <dbReference type="EMBL" id="MDN3297625.1"/>
    </source>
</evidence>
<keyword evidence="7 10" id="KW-0326">Glycosidase</keyword>
<feature type="signal peptide" evidence="11">
    <location>
        <begin position="1"/>
        <end position="29"/>
    </location>
</feature>
<comment type="catalytic activity">
    <reaction evidence="1 10">
        <text>Endohydrolysis of (1-&gt;4)-beta-D-xylosidic linkages in xylans.</text>
        <dbReference type="EC" id="3.2.1.8"/>
    </reaction>
</comment>
<dbReference type="RefSeq" id="WP_290114995.1">
    <property type="nucleotide sequence ID" value="NZ_JAUEPL010000056.1"/>
</dbReference>
<keyword evidence="4 11" id="KW-0732">Signal</keyword>
<evidence type="ECO:0000259" key="12">
    <source>
        <dbReference type="PROSITE" id="PS51173"/>
    </source>
</evidence>
<evidence type="ECO:0000256" key="2">
    <source>
        <dbReference type="ARBA" id="ARBA00007495"/>
    </source>
</evidence>
<dbReference type="SUPFAM" id="SSF51445">
    <property type="entry name" value="(Trans)glycosidases"/>
    <property type="match status" value="1"/>
</dbReference>
<evidence type="ECO:0000256" key="4">
    <source>
        <dbReference type="ARBA" id="ARBA00022729"/>
    </source>
</evidence>
<evidence type="ECO:0000256" key="3">
    <source>
        <dbReference type="ARBA" id="ARBA00022651"/>
    </source>
</evidence>
<dbReference type="InterPro" id="IPR012291">
    <property type="entry name" value="CBM2_carb-bd_dom_sf"/>
</dbReference>
<evidence type="ECO:0000256" key="9">
    <source>
        <dbReference type="PROSITE-ProRule" id="PRU10061"/>
    </source>
</evidence>
<dbReference type="InterPro" id="IPR008965">
    <property type="entry name" value="CBM2/CBM3_carb-bd_dom_sf"/>
</dbReference>
<evidence type="ECO:0000256" key="6">
    <source>
        <dbReference type="ARBA" id="ARBA00023277"/>
    </source>
</evidence>
<evidence type="ECO:0000256" key="10">
    <source>
        <dbReference type="RuleBase" id="RU361174"/>
    </source>
</evidence>
<feature type="chain" id="PRO_5045372591" description="Beta-xylanase" evidence="11">
    <location>
        <begin position="30"/>
        <end position="458"/>
    </location>
</feature>
<evidence type="ECO:0000256" key="11">
    <source>
        <dbReference type="SAM" id="SignalP"/>
    </source>
</evidence>
<reference evidence="14" key="1">
    <citation type="submission" date="2023-06" db="EMBL/GenBank/DDBJ databases">
        <title>WGS-Sequencing of Streptomyces ficellus isolate 21 collected from sand in Gara Djebilet Iron Mine in Algeria.</title>
        <authorList>
            <person name="Zegers G.P."/>
            <person name="Gomez A."/>
            <person name="Gueddou A."/>
            <person name="Zahara A.F."/>
            <person name="Worth M."/>
            <person name="Sevigny J.L."/>
            <person name="Tisa L."/>
        </authorList>
    </citation>
    <scope>NUCLEOTIDE SEQUENCE</scope>
    <source>
        <strain evidence="14">AS11</strain>
    </source>
</reference>
<keyword evidence="8 10" id="KW-0624">Polysaccharide degradation</keyword>
<dbReference type="Pfam" id="PF00331">
    <property type="entry name" value="Glyco_hydro_10"/>
    <property type="match status" value="1"/>
</dbReference>
<evidence type="ECO:0000313" key="15">
    <source>
        <dbReference type="Proteomes" id="UP001174050"/>
    </source>
</evidence>
<keyword evidence="5 10" id="KW-0378">Hydrolase</keyword>
<dbReference type="InterPro" id="IPR001000">
    <property type="entry name" value="GH10_dom"/>
</dbReference>
<evidence type="ECO:0000256" key="7">
    <source>
        <dbReference type="ARBA" id="ARBA00023295"/>
    </source>
</evidence>
<evidence type="ECO:0000256" key="5">
    <source>
        <dbReference type="ARBA" id="ARBA00022801"/>
    </source>
</evidence>
<feature type="domain" description="GH10" evidence="13">
    <location>
        <begin position="29"/>
        <end position="342"/>
    </location>
</feature>
<dbReference type="EC" id="3.2.1.8" evidence="10"/>
<comment type="caution">
    <text evidence="14">The sequence shown here is derived from an EMBL/GenBank/DDBJ whole genome shotgun (WGS) entry which is preliminary data.</text>
</comment>
<dbReference type="InterPro" id="IPR001919">
    <property type="entry name" value="CBD2"/>
</dbReference>
<name>A0ABT7ZDW9_9ACTN</name>
<feature type="domain" description="CBM2" evidence="12">
    <location>
        <begin position="348"/>
        <end position="458"/>
    </location>
</feature>
<sequence>MKVRNLRRAVCAAAAAALLVAGAAPAGHAADGPVLRELAAAKGVYYGTAVTASKLSGAYASLAGGQFGSITPGNEMKWGSVEPARGSYDWSGADAVVDFAEAHGQQVRGHTLVWHSQLPGWVSGGSWTADALRTVMTGHIATEAGRYQGRIDHWDVVNEPFDEDGTRRPSVFQTVIGDGYIEDALRAARAADPAAKLYLNDYNIEGVNAKSDAMYELVKSLKARGVPLDGVGLQAHLIVGQVPATLRANLQRFADLGVDVAITELDIRMPLPATDAKLAQQKADYKAVTQACLAVARCAGVTVWGFTDADSWIPDVFPGQGAATPYDEGLRPKPAYFGIAEALGWSGGTGPVTGCAVTYTVQNQWSTGFTAQVTVRNTGSATIPGWRLGWSWPSSGQRVTQAWNATVTQSGTAVTAANASYNGTIAPGSAVGFGVNGTWSGSNPAPAGFTLNGAACSA</sequence>
<dbReference type="Pfam" id="PF00553">
    <property type="entry name" value="CBM_2"/>
    <property type="match status" value="1"/>
</dbReference>
<keyword evidence="15" id="KW-1185">Reference proteome</keyword>